<dbReference type="NCBIfam" id="NF041497">
    <property type="entry name" value="MobV"/>
    <property type="match status" value="1"/>
</dbReference>
<dbReference type="InterPro" id="IPR001668">
    <property type="entry name" value="Mob_Pre"/>
</dbReference>
<dbReference type="GO" id="GO:0006310">
    <property type="term" value="P:DNA recombination"/>
    <property type="evidence" value="ECO:0007669"/>
    <property type="project" value="InterPro"/>
</dbReference>
<feature type="compositionally biased region" description="Basic and acidic residues" evidence="2">
    <location>
        <begin position="380"/>
        <end position="390"/>
    </location>
</feature>
<organism evidence="3 4">
    <name type="scientific">Acinetobacter johnsonii</name>
    <dbReference type="NCBI Taxonomy" id="40214"/>
    <lineage>
        <taxon>Bacteria</taxon>
        <taxon>Pseudomonadati</taxon>
        <taxon>Pseudomonadota</taxon>
        <taxon>Gammaproteobacteria</taxon>
        <taxon>Moraxellales</taxon>
        <taxon>Moraxellaceae</taxon>
        <taxon>Acinetobacter</taxon>
    </lineage>
</organism>
<protein>
    <submittedName>
        <fullName evidence="3">MobV family relaxase</fullName>
    </submittedName>
</protein>
<dbReference type="EMBL" id="CP121785">
    <property type="protein sequence ID" value="WMG20218.1"/>
    <property type="molecule type" value="Genomic_DNA"/>
</dbReference>
<proteinExistence type="predicted"/>
<keyword evidence="1" id="KW-0175">Coiled coil</keyword>
<accession>A0AAJ6IG22</accession>
<dbReference type="Pfam" id="PF01076">
    <property type="entry name" value="Mob_Pre"/>
    <property type="match status" value="1"/>
</dbReference>
<feature type="coiled-coil region" evidence="1">
    <location>
        <begin position="229"/>
        <end position="322"/>
    </location>
</feature>
<sequence length="414" mass="48352">MSFAILRLQKLKSFADVGGSLSHNYRNRETLNADSDRTHLNDHDLDTNEKCMSAIRDRIPEKRRKDAVLCIEHLITASPDWDGWGTEKETAFFEQSKKWLENKYGKNNVVSTTIHRDETTPHLVAYVVPVDEETGRLNAKKFIGGSRHTLSQMQTDFAVQVKDLGLERGIEGSKAKHTSIREYYNDVNNYEPEPNIVLQTPEPNGMFESKTQYAERIIESVIEQIEPKLKELNLLANQTRSAKKDAQNALKTASEARKALSDLQEHVKPYLDALDGLDQTWKEYFDKTLRAAKEQVLEKRKQLQVEKENEELSLKLKKEERIFQMEWNNTFAGFNKEQIKNYEYQLECLEQDYPVEFYRQIQIKSLQENLILNPNYKRYSKNEFHQEPEQKVQPTQKNDQEKRSGNDYDSPPPF</sequence>
<evidence type="ECO:0000313" key="3">
    <source>
        <dbReference type="EMBL" id="WMG20218.1"/>
    </source>
</evidence>
<feature type="region of interest" description="Disordered" evidence="2">
    <location>
        <begin position="379"/>
        <end position="414"/>
    </location>
</feature>
<evidence type="ECO:0000256" key="1">
    <source>
        <dbReference type="SAM" id="Coils"/>
    </source>
</evidence>
<name>A0AAJ6IG22_ACIJO</name>
<evidence type="ECO:0000313" key="4">
    <source>
        <dbReference type="Proteomes" id="UP001244586"/>
    </source>
</evidence>
<dbReference type="RefSeq" id="WP_308469725.1">
    <property type="nucleotide sequence ID" value="NZ_CP121785.1"/>
</dbReference>
<dbReference type="Proteomes" id="UP001244586">
    <property type="component" value="Plasmid pAYTCM-9"/>
</dbReference>
<evidence type="ECO:0000256" key="2">
    <source>
        <dbReference type="SAM" id="MobiDB-lite"/>
    </source>
</evidence>
<geneLocation type="plasmid" evidence="3 4">
    <name>pAYTCM-9</name>
</geneLocation>
<dbReference type="GO" id="GO:0003677">
    <property type="term" value="F:DNA binding"/>
    <property type="evidence" value="ECO:0007669"/>
    <property type="project" value="InterPro"/>
</dbReference>
<dbReference type="AlphaFoldDB" id="A0AAJ6IG22"/>
<keyword evidence="3" id="KW-0614">Plasmid</keyword>
<keyword evidence="4" id="KW-1185">Reference proteome</keyword>
<reference evidence="3 4" key="1">
    <citation type="submission" date="2023-04" db="EMBL/GenBank/DDBJ databases">
        <title>Acinetobacter johnsonii isolate AYTCM encoding NDM-1, OXA-58 and PER-1.</title>
        <authorList>
            <person name="Tian C."/>
            <person name="Wang S."/>
            <person name="Fan X."/>
            <person name="Xia D."/>
        </authorList>
    </citation>
    <scope>NUCLEOTIDE SEQUENCE [LARGE SCALE GENOMIC DNA]</scope>
    <source>
        <strain evidence="3 4">AYTCM</strain>
        <plasmid evidence="3 4">pAYTCM-9</plasmid>
    </source>
</reference>
<gene>
    <name evidence="3" type="primary">mobV</name>
    <name evidence="3" type="ORF">QBJ73_19875</name>
</gene>
<dbReference type="Gene3D" id="3.30.930.30">
    <property type="match status" value="1"/>
</dbReference>
<dbReference type="CDD" id="cd17242">
    <property type="entry name" value="MobM_relaxase"/>
    <property type="match status" value="1"/>
</dbReference>